<evidence type="ECO:0008006" key="7">
    <source>
        <dbReference type="Google" id="ProtNLM"/>
    </source>
</evidence>
<comment type="subcellular location">
    <subcellularLocation>
        <location evidence="1">Membrane</location>
        <topology evidence="1">Multi-pass membrane protein</topology>
    </subcellularLocation>
</comment>
<evidence type="ECO:0000313" key="6">
    <source>
        <dbReference type="EMBL" id="PCG75444.1"/>
    </source>
</evidence>
<feature type="transmembrane region" description="Helical" evidence="5">
    <location>
        <begin position="218"/>
        <end position="240"/>
    </location>
</feature>
<dbReference type="Pfam" id="PF01027">
    <property type="entry name" value="Bax1-I"/>
    <property type="match status" value="1"/>
</dbReference>
<feature type="transmembrane region" description="Helical" evidence="5">
    <location>
        <begin position="188"/>
        <end position="206"/>
    </location>
</feature>
<protein>
    <recommendedName>
        <fullName evidence="7">Transmembrane BAX inhibitor motif-containing protein 4</fullName>
    </recommendedName>
</protein>
<accession>A0A2A4JUZ0</accession>
<evidence type="ECO:0000256" key="5">
    <source>
        <dbReference type="RuleBase" id="RU004379"/>
    </source>
</evidence>
<keyword evidence="4 5" id="KW-0472">Membrane</keyword>
<evidence type="ECO:0000256" key="4">
    <source>
        <dbReference type="ARBA" id="ARBA00023136"/>
    </source>
</evidence>
<feature type="transmembrane region" description="Helical" evidence="5">
    <location>
        <begin position="104"/>
        <end position="127"/>
    </location>
</feature>
<dbReference type="InterPro" id="IPR006214">
    <property type="entry name" value="Bax_inhibitor_1-related"/>
</dbReference>
<dbReference type="PANTHER" id="PTHR23291:SF50">
    <property type="entry name" value="PROTEIN LIFEGUARD 4"/>
    <property type="match status" value="1"/>
</dbReference>
<dbReference type="GO" id="GO:0016020">
    <property type="term" value="C:membrane"/>
    <property type="evidence" value="ECO:0007669"/>
    <property type="project" value="UniProtKB-SubCell"/>
</dbReference>
<reference evidence="6" key="1">
    <citation type="submission" date="2017-09" db="EMBL/GenBank/DDBJ databases">
        <title>Contemporary evolution of a Lepidopteran species, Heliothis virescens, in response to modern agricultural practices.</title>
        <authorList>
            <person name="Fritz M.L."/>
            <person name="Deyonke A.M."/>
            <person name="Papanicolaou A."/>
            <person name="Micinski S."/>
            <person name="Westbrook J."/>
            <person name="Gould F."/>
        </authorList>
    </citation>
    <scope>NUCLEOTIDE SEQUENCE [LARGE SCALE GENOMIC DNA]</scope>
    <source>
        <strain evidence="6">HvINT-</strain>
        <tissue evidence="6">Whole body</tissue>
    </source>
</reference>
<feature type="transmembrane region" description="Helical" evidence="5">
    <location>
        <begin position="133"/>
        <end position="152"/>
    </location>
</feature>
<organism evidence="6">
    <name type="scientific">Heliothis virescens</name>
    <name type="common">Tobacco budworm moth</name>
    <dbReference type="NCBI Taxonomy" id="7102"/>
    <lineage>
        <taxon>Eukaryota</taxon>
        <taxon>Metazoa</taxon>
        <taxon>Ecdysozoa</taxon>
        <taxon>Arthropoda</taxon>
        <taxon>Hexapoda</taxon>
        <taxon>Insecta</taxon>
        <taxon>Pterygota</taxon>
        <taxon>Neoptera</taxon>
        <taxon>Endopterygota</taxon>
        <taxon>Lepidoptera</taxon>
        <taxon>Glossata</taxon>
        <taxon>Ditrysia</taxon>
        <taxon>Noctuoidea</taxon>
        <taxon>Noctuidae</taxon>
        <taxon>Heliothinae</taxon>
        <taxon>Heliothis</taxon>
    </lineage>
</organism>
<dbReference type="STRING" id="7102.A0A2A4JUZ0"/>
<name>A0A2A4JUZ0_HELVI</name>
<evidence type="ECO:0000256" key="2">
    <source>
        <dbReference type="ARBA" id="ARBA00022692"/>
    </source>
</evidence>
<proteinExistence type="inferred from homology"/>
<keyword evidence="2 5" id="KW-0812">Transmembrane</keyword>
<gene>
    <name evidence="6" type="ORF">B5V51_11685</name>
</gene>
<dbReference type="AlphaFoldDB" id="A0A2A4JUZ0"/>
<comment type="similarity">
    <text evidence="5">Belongs to the BI1 family.</text>
</comment>
<comment type="caution">
    <text evidence="6">The sequence shown here is derived from an EMBL/GenBank/DDBJ whole genome shotgun (WGS) entry which is preliminary data.</text>
</comment>
<dbReference type="GO" id="GO:0043066">
    <property type="term" value="P:negative regulation of apoptotic process"/>
    <property type="evidence" value="ECO:0007669"/>
    <property type="project" value="TreeGrafter"/>
</dbReference>
<feature type="transmembrane region" description="Helical" evidence="5">
    <location>
        <begin position="79"/>
        <end position="97"/>
    </location>
</feature>
<feature type="transmembrane region" description="Helical" evidence="5">
    <location>
        <begin position="46"/>
        <end position="67"/>
    </location>
</feature>
<dbReference type="EMBL" id="NWSH01000596">
    <property type="protein sequence ID" value="PCG75444.1"/>
    <property type="molecule type" value="Genomic_DNA"/>
</dbReference>
<evidence type="ECO:0000256" key="3">
    <source>
        <dbReference type="ARBA" id="ARBA00022989"/>
    </source>
</evidence>
<sequence>MASIPLMYAQEDCELGGKESIQDDFSYRNNVLNADKEIRLGFVRKVYGLLSIQLLATVAIAGTFHLVEPVKLFIHQNDWMVIIAFILSMVTLFALIAKRKDSPANLYLLAAFTVVQAYSVGVVVSYYNTAVVLQALTLTFAVVFSLTVFTLNTKTDFSFVGYGLFAGLSVLIIGGLLQIFIQSSAFEVALSFVGAILFSLFLIFDTQMMMTTLSPEEYILATINLYLDIINLFLYILRILNELNRN</sequence>
<feature type="transmembrane region" description="Helical" evidence="5">
    <location>
        <begin position="159"/>
        <end position="182"/>
    </location>
</feature>
<evidence type="ECO:0000256" key="1">
    <source>
        <dbReference type="ARBA" id="ARBA00004141"/>
    </source>
</evidence>
<dbReference type="PANTHER" id="PTHR23291">
    <property type="entry name" value="BAX INHIBITOR-RELATED"/>
    <property type="match status" value="1"/>
</dbReference>
<keyword evidence="3 5" id="KW-1133">Transmembrane helix</keyword>